<dbReference type="Gene3D" id="3.30.160.170">
    <property type="entry name" value="FlaG-like"/>
    <property type="match status" value="1"/>
</dbReference>
<dbReference type="InterPro" id="IPR035924">
    <property type="entry name" value="FlaG-like_sf"/>
</dbReference>
<gene>
    <name evidence="1" type="ORF">J5O05_14345</name>
</gene>
<accession>A0A975DGA6</accession>
<sequence>MKEIVAPSHSTVELQLTQREEKQSVTLRPIEAAETLSKNKAINDNKDDKEAIDGTLIADLKDNLTKINQYIPVTATNLSFEFDDKGDPPFIRVIDKGNNEVIREIPSKEFREVAKALEELADKLTGKGLLLDRTA</sequence>
<proteinExistence type="predicted"/>
<keyword evidence="1" id="KW-0282">Flagellum</keyword>
<keyword evidence="1" id="KW-0966">Cell projection</keyword>
<dbReference type="PANTHER" id="PTHR37166">
    <property type="entry name" value="PROTEIN FLAG"/>
    <property type="match status" value="1"/>
</dbReference>
<evidence type="ECO:0000313" key="1">
    <source>
        <dbReference type="EMBL" id="QTH71029.1"/>
    </source>
</evidence>
<reference evidence="1" key="1">
    <citation type="submission" date="2021-03" db="EMBL/GenBank/DDBJ databases">
        <title>Complete Genome of Pseudoalteromonas xiamenensis STKMTI.2, a new potential marine bacterium producing anti-Vibrio compounds.</title>
        <authorList>
            <person name="Handayani D.P."/>
            <person name="Isnansetyo A."/>
            <person name="Istiqomah I."/>
            <person name="Jumina J."/>
        </authorList>
    </citation>
    <scope>NUCLEOTIDE SEQUENCE</scope>
    <source>
        <strain evidence="1">STKMTI.2</strain>
    </source>
</reference>
<keyword evidence="2" id="KW-1185">Reference proteome</keyword>
<keyword evidence="1" id="KW-0969">Cilium</keyword>
<dbReference type="EMBL" id="CP072133">
    <property type="protein sequence ID" value="QTH71029.1"/>
    <property type="molecule type" value="Genomic_DNA"/>
</dbReference>
<dbReference type="RefSeq" id="WP_208842671.1">
    <property type="nucleotide sequence ID" value="NZ_CP072133.1"/>
</dbReference>
<dbReference type="Pfam" id="PF03646">
    <property type="entry name" value="FlaG"/>
    <property type="match status" value="1"/>
</dbReference>
<dbReference type="SUPFAM" id="SSF160214">
    <property type="entry name" value="FlaG-like"/>
    <property type="match status" value="1"/>
</dbReference>
<dbReference type="KEGG" id="pxi:J5O05_14345"/>
<dbReference type="PANTHER" id="PTHR37166:SF1">
    <property type="entry name" value="PROTEIN FLAG"/>
    <property type="match status" value="1"/>
</dbReference>
<dbReference type="AlphaFoldDB" id="A0A975DGA6"/>
<dbReference type="InterPro" id="IPR005186">
    <property type="entry name" value="FlaG"/>
</dbReference>
<organism evidence="1 2">
    <name type="scientific">Pseudoalteromonas xiamenensis</name>
    <dbReference type="NCBI Taxonomy" id="882626"/>
    <lineage>
        <taxon>Bacteria</taxon>
        <taxon>Pseudomonadati</taxon>
        <taxon>Pseudomonadota</taxon>
        <taxon>Gammaproteobacteria</taxon>
        <taxon>Alteromonadales</taxon>
        <taxon>Pseudoalteromonadaceae</taxon>
        <taxon>Pseudoalteromonas</taxon>
    </lineage>
</organism>
<protein>
    <submittedName>
        <fullName evidence="1">Flagellar protein FlaG</fullName>
    </submittedName>
</protein>
<dbReference type="Proteomes" id="UP000664904">
    <property type="component" value="Chromosome"/>
</dbReference>
<evidence type="ECO:0000313" key="2">
    <source>
        <dbReference type="Proteomes" id="UP000664904"/>
    </source>
</evidence>
<name>A0A975DGA6_9GAMM</name>